<gene>
    <name evidence="2" type="ORF">EV210_102139</name>
</gene>
<name>A0A4R1Q205_9FIRM</name>
<reference evidence="2 3" key="1">
    <citation type="submission" date="2019-03" db="EMBL/GenBank/DDBJ databases">
        <title>Genomic Encyclopedia of Type Strains, Phase IV (KMG-IV): sequencing the most valuable type-strain genomes for metagenomic binning, comparative biology and taxonomic classification.</title>
        <authorList>
            <person name="Goeker M."/>
        </authorList>
    </citation>
    <scope>NUCLEOTIDE SEQUENCE [LARGE SCALE GENOMIC DNA]</scope>
    <source>
        <strain evidence="2 3">DSM 15969</strain>
    </source>
</reference>
<comment type="caution">
    <text evidence="2">The sequence shown here is derived from an EMBL/GenBank/DDBJ whole genome shotgun (WGS) entry which is preliminary data.</text>
</comment>
<evidence type="ECO:0008006" key="4">
    <source>
        <dbReference type="Google" id="ProtNLM"/>
    </source>
</evidence>
<dbReference type="RefSeq" id="WP_132075421.1">
    <property type="nucleotide sequence ID" value="NZ_SLUI01000002.1"/>
</dbReference>
<dbReference type="Proteomes" id="UP000295063">
    <property type="component" value="Unassembled WGS sequence"/>
</dbReference>
<dbReference type="Pfam" id="PF01177">
    <property type="entry name" value="Asp_Glu_race"/>
    <property type="match status" value="1"/>
</dbReference>
<sequence length="226" mass="25076">MEYKKHIVVLQTSFAKREDTTAYLEEHLPGIRIDFITDSSLLADIRKAGAATQPVIQRMTLYAMAAEAMGADLILNSCSTVGEVADIYSRVVPVPVIKIDDEMAKQAAELGDNIALIATLPTTLGPSRRAIERYGRKLGREIKFTEFLDQPAWEALSTGDSKRHNEILIESIRKLDEQNFDAIVMAQVSMRALLPDLTGTKTPVLCSFYTGLDAVIDKVKKMCEQQ</sequence>
<dbReference type="EMBL" id="SLUI01000002">
    <property type="protein sequence ID" value="TCL39229.1"/>
    <property type="molecule type" value="Genomic_DNA"/>
</dbReference>
<proteinExistence type="inferred from homology"/>
<dbReference type="GO" id="GO:0047661">
    <property type="term" value="F:amino-acid racemase activity"/>
    <property type="evidence" value="ECO:0007669"/>
    <property type="project" value="InterPro"/>
</dbReference>
<dbReference type="AlphaFoldDB" id="A0A4R1Q205"/>
<accession>A0A4R1Q205</accession>
<dbReference type="InterPro" id="IPR015942">
    <property type="entry name" value="Asp/Glu/hydantoin_racemase"/>
</dbReference>
<dbReference type="InterPro" id="IPR053714">
    <property type="entry name" value="Iso_Racemase_Enz_sf"/>
</dbReference>
<evidence type="ECO:0000256" key="1">
    <source>
        <dbReference type="ARBA" id="ARBA00038414"/>
    </source>
</evidence>
<organism evidence="2 3">
    <name type="scientific">Anaerospora hongkongensis</name>
    <dbReference type="NCBI Taxonomy" id="244830"/>
    <lineage>
        <taxon>Bacteria</taxon>
        <taxon>Bacillati</taxon>
        <taxon>Bacillota</taxon>
        <taxon>Negativicutes</taxon>
        <taxon>Selenomonadales</taxon>
        <taxon>Sporomusaceae</taxon>
        <taxon>Anaerospora</taxon>
    </lineage>
</organism>
<evidence type="ECO:0000313" key="2">
    <source>
        <dbReference type="EMBL" id="TCL39229.1"/>
    </source>
</evidence>
<evidence type="ECO:0000313" key="3">
    <source>
        <dbReference type="Proteomes" id="UP000295063"/>
    </source>
</evidence>
<protein>
    <recommendedName>
        <fullName evidence="4">Asp/Glu/hydantoin racemase</fullName>
    </recommendedName>
</protein>
<dbReference type="OrthoDB" id="978447at2"/>
<comment type="similarity">
    <text evidence="1">Belongs to the HyuE racemase family.</text>
</comment>
<dbReference type="Gene3D" id="3.40.50.12500">
    <property type="match status" value="1"/>
</dbReference>
<keyword evidence="3" id="KW-1185">Reference proteome</keyword>